<dbReference type="GO" id="GO:0005886">
    <property type="term" value="C:plasma membrane"/>
    <property type="evidence" value="ECO:0007669"/>
    <property type="project" value="UniProtKB-SubCell"/>
</dbReference>
<feature type="transmembrane region" description="Helical" evidence="8">
    <location>
        <begin position="299"/>
        <end position="327"/>
    </location>
</feature>
<feature type="transmembrane region" description="Helical" evidence="8">
    <location>
        <begin position="146"/>
        <end position="169"/>
    </location>
</feature>
<dbReference type="GO" id="GO:0055085">
    <property type="term" value="P:transmembrane transport"/>
    <property type="evidence" value="ECO:0007669"/>
    <property type="project" value="InterPro"/>
</dbReference>
<evidence type="ECO:0000256" key="1">
    <source>
        <dbReference type="ARBA" id="ARBA00004429"/>
    </source>
</evidence>
<keyword evidence="2 8" id="KW-0813">Transport</keyword>
<feature type="transmembrane region" description="Helical" evidence="8">
    <location>
        <begin position="481"/>
        <end position="501"/>
    </location>
</feature>
<feature type="transmembrane region" description="Helical" evidence="8">
    <location>
        <begin position="252"/>
        <end position="271"/>
    </location>
</feature>
<dbReference type="Pfam" id="PF00528">
    <property type="entry name" value="BPD_transp_1"/>
    <property type="match status" value="1"/>
</dbReference>
<evidence type="ECO:0000256" key="8">
    <source>
        <dbReference type="RuleBase" id="RU363032"/>
    </source>
</evidence>
<reference evidence="10 11" key="1">
    <citation type="submission" date="2012-01" db="EMBL/GenBank/DDBJ databases">
        <title>The Genome Sequence of Helcococcus kunzii ATCC 51366.</title>
        <authorList>
            <consortium name="The Broad Institute Genome Sequencing Platform"/>
            <person name="Earl A."/>
            <person name="Ward D."/>
            <person name="Feldgarden M."/>
            <person name="Gevers D."/>
            <person name="Huys G."/>
            <person name="Young S.K."/>
            <person name="Zeng Q."/>
            <person name="Gargeya S."/>
            <person name="Fitzgerald M."/>
            <person name="Haas B."/>
            <person name="Abouelleil A."/>
            <person name="Alvarado L."/>
            <person name="Arachchi H.M."/>
            <person name="Berlin A."/>
            <person name="Chapman S.B."/>
            <person name="Gearin G."/>
            <person name="Goldberg J."/>
            <person name="Griggs A."/>
            <person name="Gujja S."/>
            <person name="Hansen M."/>
            <person name="Heiman D."/>
            <person name="Howarth C."/>
            <person name="Larimer J."/>
            <person name="Lui A."/>
            <person name="MacDonald P.J.P."/>
            <person name="McCowen C."/>
            <person name="Montmayeur A."/>
            <person name="Murphy C."/>
            <person name="Neiman D."/>
            <person name="Pearson M."/>
            <person name="Priest M."/>
            <person name="Roberts A."/>
            <person name="Saif S."/>
            <person name="Shea T."/>
            <person name="Sisk P."/>
            <person name="Stolte C."/>
            <person name="Sykes S."/>
            <person name="Wortman J."/>
            <person name="Nusbaum C."/>
            <person name="Birren B."/>
        </authorList>
    </citation>
    <scope>NUCLEOTIDE SEQUENCE [LARGE SCALE GENOMIC DNA]</scope>
    <source>
        <strain evidence="10 11">ATCC 51366</strain>
    </source>
</reference>
<feature type="transmembrane region" description="Helical" evidence="8">
    <location>
        <begin position="399"/>
        <end position="420"/>
    </location>
</feature>
<feature type="transmembrane region" description="Helical" evidence="8">
    <location>
        <begin position="365"/>
        <end position="387"/>
    </location>
</feature>
<dbReference type="PROSITE" id="PS50928">
    <property type="entry name" value="ABC_TM1"/>
    <property type="match status" value="2"/>
</dbReference>
<dbReference type="PANTHER" id="PTHR43357:SF4">
    <property type="entry name" value="INNER MEMBRANE ABC TRANSPORTER PERMEASE PROTEIN YDCV"/>
    <property type="match status" value="1"/>
</dbReference>
<feature type="transmembrane region" description="Helical" evidence="8">
    <location>
        <begin position="543"/>
        <end position="561"/>
    </location>
</feature>
<dbReference type="InterPro" id="IPR000515">
    <property type="entry name" value="MetI-like"/>
</dbReference>
<feature type="domain" description="ABC transmembrane type-1" evidence="9">
    <location>
        <begin position="361"/>
        <end position="560"/>
    </location>
</feature>
<evidence type="ECO:0000313" key="10">
    <source>
        <dbReference type="EMBL" id="EHR33256.1"/>
    </source>
</evidence>
<evidence type="ECO:0000256" key="4">
    <source>
        <dbReference type="ARBA" id="ARBA00022519"/>
    </source>
</evidence>
<evidence type="ECO:0000313" key="11">
    <source>
        <dbReference type="Proteomes" id="UP000004191"/>
    </source>
</evidence>
<evidence type="ECO:0000256" key="3">
    <source>
        <dbReference type="ARBA" id="ARBA00022475"/>
    </source>
</evidence>
<dbReference type="SUPFAM" id="SSF161098">
    <property type="entry name" value="MetI-like"/>
    <property type="match status" value="2"/>
</dbReference>
<dbReference type="eggNOG" id="COG1178">
    <property type="taxonomic scope" value="Bacteria"/>
</dbReference>
<evidence type="ECO:0000256" key="6">
    <source>
        <dbReference type="ARBA" id="ARBA00022989"/>
    </source>
</evidence>
<keyword evidence="11" id="KW-1185">Reference proteome</keyword>
<dbReference type="HOGENOM" id="CLU_021838_4_0_9"/>
<keyword evidence="5 8" id="KW-0812">Transmembrane</keyword>
<dbReference type="CDD" id="cd06261">
    <property type="entry name" value="TM_PBP2"/>
    <property type="match status" value="2"/>
</dbReference>
<evidence type="ECO:0000259" key="9">
    <source>
        <dbReference type="PROSITE" id="PS50928"/>
    </source>
</evidence>
<organism evidence="10 11">
    <name type="scientific">Helcococcus kunzii ATCC 51366</name>
    <dbReference type="NCBI Taxonomy" id="883114"/>
    <lineage>
        <taxon>Bacteria</taxon>
        <taxon>Bacillati</taxon>
        <taxon>Bacillota</taxon>
        <taxon>Tissierellia</taxon>
        <taxon>Tissierellales</taxon>
        <taxon>Peptoniphilaceae</taxon>
        <taxon>Helcococcus</taxon>
    </lineage>
</organism>
<dbReference type="InterPro" id="IPR035906">
    <property type="entry name" value="MetI-like_sf"/>
</dbReference>
<keyword evidence="4" id="KW-0997">Cell inner membrane</keyword>
<feature type="transmembrane region" description="Helical" evidence="8">
    <location>
        <begin position="207"/>
        <end position="228"/>
    </location>
</feature>
<feature type="transmembrane region" description="Helical" evidence="8">
    <location>
        <begin position="70"/>
        <end position="90"/>
    </location>
</feature>
<feature type="transmembrane region" description="Helical" evidence="8">
    <location>
        <begin position="102"/>
        <end position="126"/>
    </location>
</feature>
<gene>
    <name evidence="10" type="ORF">HMPREF9709_01300</name>
</gene>
<feature type="domain" description="ABC transmembrane type-1" evidence="9">
    <location>
        <begin position="66"/>
        <end position="271"/>
    </location>
</feature>
<keyword evidence="7 8" id="KW-0472">Membrane</keyword>
<evidence type="ECO:0000256" key="5">
    <source>
        <dbReference type="ARBA" id="ARBA00022692"/>
    </source>
</evidence>
<dbReference type="Proteomes" id="UP000004191">
    <property type="component" value="Unassembled WGS sequence"/>
</dbReference>
<dbReference type="RefSeq" id="WP_005398815.1">
    <property type="nucleotide sequence ID" value="NZ_JH601088.1"/>
</dbReference>
<feature type="transmembrane region" description="Helical" evidence="8">
    <location>
        <begin position="426"/>
        <end position="446"/>
    </location>
</feature>
<keyword evidence="3" id="KW-1003">Cell membrane</keyword>
<comment type="subcellular location">
    <subcellularLocation>
        <location evidence="1">Cell inner membrane</location>
        <topology evidence="1">Multi-pass membrane protein</topology>
    </subcellularLocation>
    <subcellularLocation>
        <location evidence="8">Cell membrane</location>
        <topology evidence="8">Multi-pass membrane protein</topology>
    </subcellularLocation>
</comment>
<name>H3NPM8_9FIRM</name>
<dbReference type="Gene3D" id="1.10.3720.10">
    <property type="entry name" value="MetI-like"/>
    <property type="match status" value="2"/>
</dbReference>
<evidence type="ECO:0000256" key="7">
    <source>
        <dbReference type="ARBA" id="ARBA00023136"/>
    </source>
</evidence>
<dbReference type="EMBL" id="AGEI01000024">
    <property type="protein sequence ID" value="EHR33256.1"/>
    <property type="molecule type" value="Genomic_DNA"/>
</dbReference>
<sequence>MWSKFRKGKKLNFGLILILIFFAWLIFSFLIWPNLSVLRETFVKDGSISTRAIEKVSKSKRALTGITNSFMIGIVLSFTVNIVGIFIVLITEYYKVWGAKILRIAFMSTLVFGGILLNNGYLLVYGQNGIVTNMLNGIIPNFNKGWFIGAPAVIFVMTFACTSNHMLFFRNAVKSIDFQTIQAAENLGADQWTILTKVVLPQFKPTLTTLTVMAFQTGLGAMAAPLMVGGEGFRTISPLILDFAKRVSSRDIAAVLALLLGISQMILLMIMTRNERRGSYLSISKTKTKIEKVKIHNPLVNTIVHILAWLLFVIYSLPIFMVVLFSFMPYTQIAKGVIDLSKFTFENYAKVLGDASVLKTFITSVIYSGLASFTTVFLMIVVAWIVTKYKTRIALILEYAFYIPWLVPSLFIALGLILGYSQGWPWLFNNVLVGSLVILLIAYIINTMPSTLRYIKSSLLSLDPNLENASRNLGASSFRTLVKVIVPVILPTALALFALNFNGLLVDYDLSAFLYHPTAETLGIMIRKNADPMASVDARAINLVYSVVLMIISTIVMYLVYGRGFDRKKKNKISKIDENEVIQKMEM</sequence>
<dbReference type="AlphaFoldDB" id="H3NPM8"/>
<dbReference type="STRING" id="883114.HMPREF9709_01300"/>
<evidence type="ECO:0000256" key="2">
    <source>
        <dbReference type="ARBA" id="ARBA00022448"/>
    </source>
</evidence>
<accession>H3NPM8</accession>
<keyword evidence="6 8" id="KW-1133">Transmembrane helix</keyword>
<comment type="caution">
    <text evidence="10">The sequence shown here is derived from an EMBL/GenBank/DDBJ whole genome shotgun (WGS) entry which is preliminary data.</text>
</comment>
<dbReference type="GeneID" id="96999267"/>
<feature type="transmembrane region" description="Helical" evidence="8">
    <location>
        <begin position="12"/>
        <end position="32"/>
    </location>
</feature>
<comment type="similarity">
    <text evidence="8">Belongs to the binding-protein-dependent transport system permease family.</text>
</comment>
<protein>
    <recommendedName>
        <fullName evidence="9">ABC transmembrane type-1 domain-containing protein</fullName>
    </recommendedName>
</protein>
<dbReference type="PANTHER" id="PTHR43357">
    <property type="entry name" value="INNER MEMBRANE ABC TRANSPORTER PERMEASE PROTEIN YDCV"/>
    <property type="match status" value="1"/>
</dbReference>
<proteinExistence type="inferred from homology"/>